<keyword evidence="3" id="KW-0720">Serine protease</keyword>
<dbReference type="GO" id="GO:0004252">
    <property type="term" value="F:serine-type endopeptidase activity"/>
    <property type="evidence" value="ECO:0007669"/>
    <property type="project" value="InterPro"/>
</dbReference>
<keyword evidence="3 6" id="KW-0645">Protease</keyword>
<dbReference type="PRINTS" id="PR00722">
    <property type="entry name" value="CHYMOTRYPSIN"/>
</dbReference>
<sequence>MFGLTRARRTRGRRTAAALAAGAAAATALLAAPTAAADPRPSGAAPRPVVGGTPTTTTAYPFVMQLTDDAGNQFCGGTLVAATKVVTAAHCVAGESAAKLRVVGGRTYLDGTDGTVSAVSGVWVDPSFADPTSGDDVAVLTLATAMPYTPAKYVSAQDTGVYAPGTLARVLGWGTTSENGGSSNQLRTATVPVVKDTDCANAYGSDFVASDMVCAGYTSGGVDTCQGDSGGPLLVGGVLAGITSWGNGCAEAGYPGVYTRLTAFSRLVAEQVAAS</sequence>
<comment type="similarity">
    <text evidence="1">Belongs to the peptidase S1 family.</text>
</comment>
<dbReference type="InterPro" id="IPR009003">
    <property type="entry name" value="Peptidase_S1_PA"/>
</dbReference>
<dbReference type="InterPro" id="IPR033116">
    <property type="entry name" value="TRYPSIN_SER"/>
</dbReference>
<organism evidence="6 7">
    <name type="scientific">Streptomyces mexicanus</name>
    <dbReference type="NCBI Taxonomy" id="178566"/>
    <lineage>
        <taxon>Bacteria</taxon>
        <taxon>Bacillati</taxon>
        <taxon>Actinomycetota</taxon>
        <taxon>Actinomycetes</taxon>
        <taxon>Kitasatosporales</taxon>
        <taxon>Streptomycetaceae</taxon>
        <taxon>Streptomyces</taxon>
    </lineage>
</organism>
<dbReference type="PROSITE" id="PS00135">
    <property type="entry name" value="TRYPSIN_SER"/>
    <property type="match status" value="1"/>
</dbReference>
<evidence type="ECO:0000256" key="3">
    <source>
        <dbReference type="RuleBase" id="RU363034"/>
    </source>
</evidence>
<evidence type="ECO:0000313" key="7">
    <source>
        <dbReference type="Proteomes" id="UP000517694"/>
    </source>
</evidence>
<evidence type="ECO:0000313" key="6">
    <source>
        <dbReference type="EMBL" id="MBC2865113.1"/>
    </source>
</evidence>
<evidence type="ECO:0000256" key="4">
    <source>
        <dbReference type="SAM" id="SignalP"/>
    </source>
</evidence>
<feature type="signal peptide" evidence="4">
    <location>
        <begin position="1"/>
        <end position="37"/>
    </location>
</feature>
<gene>
    <name evidence="6" type="ORF">H1R13_08930</name>
</gene>
<dbReference type="SUPFAM" id="SSF50494">
    <property type="entry name" value="Trypsin-like serine proteases"/>
    <property type="match status" value="1"/>
</dbReference>
<keyword evidence="4" id="KW-0732">Signal</keyword>
<dbReference type="InterPro" id="IPR001314">
    <property type="entry name" value="Peptidase_S1A"/>
</dbReference>
<evidence type="ECO:0000259" key="5">
    <source>
        <dbReference type="PROSITE" id="PS50240"/>
    </source>
</evidence>
<dbReference type="InterPro" id="IPR001254">
    <property type="entry name" value="Trypsin_dom"/>
</dbReference>
<name>A0A7X1I031_9ACTN</name>
<evidence type="ECO:0000256" key="1">
    <source>
        <dbReference type="ARBA" id="ARBA00007664"/>
    </source>
</evidence>
<proteinExistence type="inferred from homology"/>
<dbReference type="CDD" id="cd00190">
    <property type="entry name" value="Tryp_SPc"/>
    <property type="match status" value="1"/>
</dbReference>
<dbReference type="Proteomes" id="UP000517694">
    <property type="component" value="Unassembled WGS sequence"/>
</dbReference>
<dbReference type="EMBL" id="JACMHY010000003">
    <property type="protein sequence ID" value="MBC2865113.1"/>
    <property type="molecule type" value="Genomic_DNA"/>
</dbReference>
<dbReference type="PROSITE" id="PS00134">
    <property type="entry name" value="TRYPSIN_HIS"/>
    <property type="match status" value="1"/>
</dbReference>
<comment type="caution">
    <text evidence="6">The sequence shown here is derived from an EMBL/GenBank/DDBJ whole genome shotgun (WGS) entry which is preliminary data.</text>
</comment>
<feature type="chain" id="PRO_5031031036" evidence="4">
    <location>
        <begin position="38"/>
        <end position="275"/>
    </location>
</feature>
<dbReference type="InterPro" id="IPR018114">
    <property type="entry name" value="TRYPSIN_HIS"/>
</dbReference>
<reference evidence="6 7" key="1">
    <citation type="submission" date="2020-08" db="EMBL/GenBank/DDBJ databases">
        <title>Whole-Genome Sequence of French Clinical Streptomyces mexicanus Strain Q0842.</title>
        <authorList>
            <person name="Boxberger M."/>
            <person name="La Scola B."/>
        </authorList>
    </citation>
    <scope>NUCLEOTIDE SEQUENCE [LARGE SCALE GENOMIC DNA]</scope>
    <source>
        <strain evidence="6 7">Marseille-Q0842</strain>
    </source>
</reference>
<dbReference type="InterPro" id="IPR050430">
    <property type="entry name" value="Peptidase_S1"/>
</dbReference>
<dbReference type="Pfam" id="PF00089">
    <property type="entry name" value="Trypsin"/>
    <property type="match status" value="1"/>
</dbReference>
<dbReference type="FunFam" id="2.40.10.10:FF:000002">
    <property type="entry name" value="Transmembrane protease serine"/>
    <property type="match status" value="1"/>
</dbReference>
<dbReference type="PANTHER" id="PTHR24276">
    <property type="entry name" value="POLYSERASE-RELATED"/>
    <property type="match status" value="1"/>
</dbReference>
<dbReference type="Gene3D" id="2.40.10.10">
    <property type="entry name" value="Trypsin-like serine proteases"/>
    <property type="match status" value="1"/>
</dbReference>
<accession>A0A7X1I031</accession>
<dbReference type="AlphaFoldDB" id="A0A7X1I031"/>
<dbReference type="InterPro" id="IPR043504">
    <property type="entry name" value="Peptidase_S1_PA_chymotrypsin"/>
</dbReference>
<evidence type="ECO:0000256" key="2">
    <source>
        <dbReference type="ARBA" id="ARBA00023157"/>
    </source>
</evidence>
<feature type="domain" description="Peptidase S1" evidence="5">
    <location>
        <begin position="49"/>
        <end position="273"/>
    </location>
</feature>
<keyword evidence="2" id="KW-1015">Disulfide bond</keyword>
<dbReference type="GO" id="GO:0006508">
    <property type="term" value="P:proteolysis"/>
    <property type="evidence" value="ECO:0007669"/>
    <property type="project" value="UniProtKB-KW"/>
</dbReference>
<dbReference type="SMART" id="SM00020">
    <property type="entry name" value="Tryp_SPc"/>
    <property type="match status" value="1"/>
</dbReference>
<dbReference type="PROSITE" id="PS50240">
    <property type="entry name" value="TRYPSIN_DOM"/>
    <property type="match status" value="1"/>
</dbReference>
<keyword evidence="3" id="KW-0378">Hydrolase</keyword>
<keyword evidence="7" id="KW-1185">Reference proteome</keyword>
<dbReference type="RefSeq" id="WP_185947114.1">
    <property type="nucleotide sequence ID" value="NZ_JACMHY010000003.1"/>
</dbReference>
<dbReference type="PANTHER" id="PTHR24276:SF98">
    <property type="entry name" value="FI18310P1-RELATED"/>
    <property type="match status" value="1"/>
</dbReference>
<protein>
    <submittedName>
        <fullName evidence="6">Serine protease</fullName>
    </submittedName>
</protein>